<reference evidence="10" key="1">
    <citation type="submission" date="2022-06" db="EMBL/GenBank/DDBJ databases">
        <title>Helicobacter colisuis sp. nov.</title>
        <authorList>
            <person name="Papic B."/>
            <person name="Gruntar I."/>
        </authorList>
    </citation>
    <scope>NUCLEOTIDE SEQUENCE</scope>
    <source>
        <strain evidence="10">11154-15</strain>
    </source>
</reference>
<comment type="caution">
    <text evidence="10">The sequence shown here is derived from an EMBL/GenBank/DDBJ whole genome shotgun (WGS) entry which is preliminary data.</text>
</comment>
<dbReference type="Proteomes" id="UP001057522">
    <property type="component" value="Unassembled WGS sequence"/>
</dbReference>
<dbReference type="InterPro" id="IPR039420">
    <property type="entry name" value="WalR-like"/>
</dbReference>
<evidence type="ECO:0000256" key="7">
    <source>
        <dbReference type="PROSITE-ProRule" id="PRU01091"/>
    </source>
</evidence>
<evidence type="ECO:0000256" key="1">
    <source>
        <dbReference type="ARBA" id="ARBA00022553"/>
    </source>
</evidence>
<dbReference type="PROSITE" id="PS51755">
    <property type="entry name" value="OMPR_PHOB"/>
    <property type="match status" value="1"/>
</dbReference>
<dbReference type="InterPro" id="IPR001867">
    <property type="entry name" value="OmpR/PhoB-type_DNA-bd"/>
</dbReference>
<feature type="DNA-binding region" description="OmpR/PhoB-type" evidence="7">
    <location>
        <begin position="134"/>
        <end position="228"/>
    </location>
</feature>
<evidence type="ECO:0000256" key="3">
    <source>
        <dbReference type="ARBA" id="ARBA00023015"/>
    </source>
</evidence>
<evidence type="ECO:0000256" key="2">
    <source>
        <dbReference type="ARBA" id="ARBA00023012"/>
    </source>
</evidence>
<evidence type="ECO:0000256" key="6">
    <source>
        <dbReference type="PROSITE-ProRule" id="PRU00169"/>
    </source>
</evidence>
<keyword evidence="1 6" id="KW-0597">Phosphoprotein</keyword>
<dbReference type="InterPro" id="IPR011006">
    <property type="entry name" value="CheY-like_superfamily"/>
</dbReference>
<protein>
    <submittedName>
        <fullName evidence="10">Response regulator</fullName>
    </submittedName>
</protein>
<feature type="domain" description="Response regulatory" evidence="8">
    <location>
        <begin position="13"/>
        <end position="128"/>
    </location>
</feature>
<dbReference type="SMART" id="SM00862">
    <property type="entry name" value="Trans_reg_C"/>
    <property type="match status" value="1"/>
</dbReference>
<dbReference type="RefSeq" id="WP_112056602.1">
    <property type="nucleotide sequence ID" value="NZ_JAMOKV010000001.1"/>
</dbReference>
<dbReference type="PROSITE" id="PS50110">
    <property type="entry name" value="RESPONSE_REGULATORY"/>
    <property type="match status" value="1"/>
</dbReference>
<dbReference type="PANTHER" id="PTHR48111">
    <property type="entry name" value="REGULATOR OF RPOS"/>
    <property type="match status" value="1"/>
</dbReference>
<keyword evidence="4 7" id="KW-0238">DNA-binding</keyword>
<dbReference type="Gene3D" id="1.10.10.10">
    <property type="entry name" value="Winged helix-like DNA-binding domain superfamily/Winged helix DNA-binding domain"/>
    <property type="match status" value="1"/>
</dbReference>
<keyword evidence="5" id="KW-0804">Transcription</keyword>
<gene>
    <name evidence="10" type="ORF">NCR95_04430</name>
</gene>
<dbReference type="Gene3D" id="3.40.50.2300">
    <property type="match status" value="1"/>
</dbReference>
<evidence type="ECO:0000259" key="8">
    <source>
        <dbReference type="PROSITE" id="PS50110"/>
    </source>
</evidence>
<feature type="domain" description="OmpR/PhoB-type" evidence="9">
    <location>
        <begin position="134"/>
        <end position="228"/>
    </location>
</feature>
<dbReference type="Pfam" id="PF00486">
    <property type="entry name" value="Trans_reg_C"/>
    <property type="match status" value="1"/>
</dbReference>
<dbReference type="EMBL" id="JAMOKX010000003">
    <property type="protein sequence ID" value="MCL9819417.1"/>
    <property type="molecule type" value="Genomic_DNA"/>
</dbReference>
<accession>A0ABT0TVV3</accession>
<dbReference type="InterPro" id="IPR001789">
    <property type="entry name" value="Sig_transdc_resp-reg_receiver"/>
</dbReference>
<organism evidence="10 11">
    <name type="scientific">Helicobacter colisuis</name>
    <dbReference type="NCBI Taxonomy" id="2949739"/>
    <lineage>
        <taxon>Bacteria</taxon>
        <taxon>Pseudomonadati</taxon>
        <taxon>Campylobacterota</taxon>
        <taxon>Epsilonproteobacteria</taxon>
        <taxon>Campylobacterales</taxon>
        <taxon>Helicobacteraceae</taxon>
        <taxon>Helicobacter</taxon>
    </lineage>
</organism>
<dbReference type="InterPro" id="IPR016032">
    <property type="entry name" value="Sig_transdc_resp-reg_C-effctor"/>
</dbReference>
<dbReference type="SMART" id="SM00448">
    <property type="entry name" value="REC"/>
    <property type="match status" value="1"/>
</dbReference>
<name>A0ABT0TVV3_9HELI</name>
<dbReference type="PANTHER" id="PTHR48111:SF1">
    <property type="entry name" value="TWO-COMPONENT RESPONSE REGULATOR ORR33"/>
    <property type="match status" value="1"/>
</dbReference>
<sequence>MSPDLLEPLGSLTILIVEDDEIALDLLKMPLERRCRKILTASNREEGLKLFKNNVVDIVITDINLEGKIDGITMVESMRKVNSTFPVIFMTAYSDEEKISRIVGLNSAYFIKKVVDLEELFVLLLSINKQLCKEQMIDLGQGVFYRRKDKSIVKGYAIFELTERECRILELLIKAENFPVTYDEFRKKVWRGQQMTMDSLRMHINNLRRKTYYDLIKNHSRMGYKITKIL</sequence>
<dbReference type="SUPFAM" id="SSF52172">
    <property type="entry name" value="CheY-like"/>
    <property type="match status" value="1"/>
</dbReference>
<keyword evidence="2" id="KW-0902">Two-component regulatory system</keyword>
<evidence type="ECO:0000313" key="11">
    <source>
        <dbReference type="Proteomes" id="UP001057522"/>
    </source>
</evidence>
<evidence type="ECO:0000313" key="10">
    <source>
        <dbReference type="EMBL" id="MCL9819417.1"/>
    </source>
</evidence>
<evidence type="ECO:0000256" key="4">
    <source>
        <dbReference type="ARBA" id="ARBA00023125"/>
    </source>
</evidence>
<feature type="modified residue" description="4-aspartylphosphate" evidence="6">
    <location>
        <position position="62"/>
    </location>
</feature>
<dbReference type="Pfam" id="PF00072">
    <property type="entry name" value="Response_reg"/>
    <property type="match status" value="1"/>
</dbReference>
<evidence type="ECO:0000259" key="9">
    <source>
        <dbReference type="PROSITE" id="PS51755"/>
    </source>
</evidence>
<keyword evidence="11" id="KW-1185">Reference proteome</keyword>
<proteinExistence type="predicted"/>
<dbReference type="InterPro" id="IPR036388">
    <property type="entry name" value="WH-like_DNA-bd_sf"/>
</dbReference>
<dbReference type="SUPFAM" id="SSF46894">
    <property type="entry name" value="C-terminal effector domain of the bipartite response regulators"/>
    <property type="match status" value="1"/>
</dbReference>
<evidence type="ECO:0000256" key="5">
    <source>
        <dbReference type="ARBA" id="ARBA00023163"/>
    </source>
</evidence>
<keyword evidence="3" id="KW-0805">Transcription regulation</keyword>